<accession>A0AA42TUL3</accession>
<name>A0AA42TUL3_9BURK</name>
<dbReference type="Proteomes" id="UP001161065">
    <property type="component" value="Unassembled WGS sequence"/>
</dbReference>
<protein>
    <submittedName>
        <fullName evidence="2">DUF4376 domain-containing protein</fullName>
    </submittedName>
</protein>
<sequence>MPIIKTISTGNGIAGAARVELAKLQRHIPGTDLSAPAGLEVQVHLYPTLADARAGTNLLWQLYPALPVTAYDPDDPFGSLERALIDAQGDFFGGTFAPEEVVATLDMAKAVKWAEIKAIRDQLECGGFDLAGVGRFDSDEESRNKIIGASLAAKIARDAGQPYAIAWTLADNTVAQLDADTIIGAGFAMLAHLNGIHQRSRSLYAEIQAAEDAETVVSITWTASAPAPEQEQPVEA</sequence>
<dbReference type="AlphaFoldDB" id="A0AA42TUL3"/>
<dbReference type="EMBL" id="JAOCEK010000026">
    <property type="protein sequence ID" value="MDH1336781.1"/>
    <property type="molecule type" value="Genomic_DNA"/>
</dbReference>
<dbReference type="RefSeq" id="WP_280009267.1">
    <property type="nucleotide sequence ID" value="NZ_JAOCEK010000026.1"/>
</dbReference>
<evidence type="ECO:0000259" key="1">
    <source>
        <dbReference type="Pfam" id="PF14301"/>
    </source>
</evidence>
<comment type="caution">
    <text evidence="2">The sequence shown here is derived from an EMBL/GenBank/DDBJ whole genome shotgun (WGS) entry which is preliminary data.</text>
</comment>
<proteinExistence type="predicted"/>
<gene>
    <name evidence="2" type="ORF">N5D63_21775</name>
</gene>
<dbReference type="Pfam" id="PF14301">
    <property type="entry name" value="DUF4376"/>
    <property type="match status" value="1"/>
</dbReference>
<reference evidence="2" key="1">
    <citation type="submission" date="2022-09" db="EMBL/GenBank/DDBJ databases">
        <title>Intensive care unit water sources are persistently colonized with multi-drug resistant bacteria and are the site of extensive horizontal gene transfer of antibiotic resistance genes.</title>
        <authorList>
            <person name="Diorio-Toth L."/>
        </authorList>
    </citation>
    <scope>NUCLEOTIDE SEQUENCE</scope>
    <source>
        <strain evidence="2">GD03832</strain>
    </source>
</reference>
<feature type="domain" description="DUF4376" evidence="1">
    <location>
        <begin position="108"/>
        <end position="214"/>
    </location>
</feature>
<dbReference type="InterPro" id="IPR025484">
    <property type="entry name" value="DUF4376"/>
</dbReference>
<evidence type="ECO:0000313" key="2">
    <source>
        <dbReference type="EMBL" id="MDH1336781.1"/>
    </source>
</evidence>
<organism evidence="2 3">
    <name type="scientific">Comamonas thiooxydans</name>
    <dbReference type="NCBI Taxonomy" id="363952"/>
    <lineage>
        <taxon>Bacteria</taxon>
        <taxon>Pseudomonadati</taxon>
        <taxon>Pseudomonadota</taxon>
        <taxon>Betaproteobacteria</taxon>
        <taxon>Burkholderiales</taxon>
        <taxon>Comamonadaceae</taxon>
        <taxon>Comamonas</taxon>
    </lineage>
</organism>
<evidence type="ECO:0000313" key="3">
    <source>
        <dbReference type="Proteomes" id="UP001161065"/>
    </source>
</evidence>